<evidence type="ECO:0000313" key="2">
    <source>
        <dbReference type="EMBL" id="SDZ60098.1"/>
    </source>
</evidence>
<keyword evidence="3" id="KW-1185">Reference proteome</keyword>
<proteinExistence type="predicted"/>
<feature type="non-terminal residue" evidence="2">
    <location>
        <position position="68"/>
    </location>
</feature>
<reference evidence="2 3" key="1">
    <citation type="submission" date="2016-10" db="EMBL/GenBank/DDBJ databases">
        <authorList>
            <person name="Varghese N."/>
            <person name="Submissions S."/>
        </authorList>
    </citation>
    <scope>NUCLEOTIDE SEQUENCE [LARGE SCALE GENOMIC DNA]</scope>
    <source>
        <strain evidence="2 3">DSM 17997</strain>
    </source>
</reference>
<dbReference type="RefSeq" id="WP_037215066.1">
    <property type="nucleotide sequence ID" value="NZ_FNQC01000056.1"/>
</dbReference>
<evidence type="ECO:0000256" key="1">
    <source>
        <dbReference type="SAM" id="Phobius"/>
    </source>
</evidence>
<evidence type="ECO:0008006" key="4">
    <source>
        <dbReference type="Google" id="ProtNLM"/>
    </source>
</evidence>
<keyword evidence="1" id="KW-1133">Transmembrane helix</keyword>
<protein>
    <recommendedName>
        <fullName evidence="4">ATP synthase F0 subunit 8</fullName>
    </recommendedName>
</protein>
<evidence type="ECO:0000313" key="3">
    <source>
        <dbReference type="Proteomes" id="UP000199663"/>
    </source>
</evidence>
<dbReference type="EMBL" id="FNQC01000056">
    <property type="protein sequence ID" value="SDZ60098.1"/>
    <property type="molecule type" value="Genomic_DNA"/>
</dbReference>
<comment type="caution">
    <text evidence="2">The sequence shown here is derived from an EMBL/GenBank/DDBJ whole genome shotgun (WGS) entry which is preliminary data.</text>
</comment>
<feature type="transmembrane region" description="Helical" evidence="1">
    <location>
        <begin position="41"/>
        <end position="58"/>
    </location>
</feature>
<dbReference type="Proteomes" id="UP000199663">
    <property type="component" value="Unassembled WGS sequence"/>
</dbReference>
<accession>A0A1H3UCJ3</accession>
<sequence length="68" mass="8102">MENSPVKWFFLLSLSLMIIFRVVSKLDIMPEIISGFDSNKILKVIFLGVFIFFTFIIYRKYSKKKKTM</sequence>
<keyword evidence="1" id="KW-0812">Transmembrane</keyword>
<organism evidence="2 3">
    <name type="scientific">Rhodonellum ikkaensis</name>
    <dbReference type="NCBI Taxonomy" id="336829"/>
    <lineage>
        <taxon>Bacteria</taxon>
        <taxon>Pseudomonadati</taxon>
        <taxon>Bacteroidota</taxon>
        <taxon>Cytophagia</taxon>
        <taxon>Cytophagales</taxon>
        <taxon>Cytophagaceae</taxon>
        <taxon>Rhodonellum</taxon>
    </lineage>
</organism>
<keyword evidence="1" id="KW-0472">Membrane</keyword>
<name>A0A1H3UCJ3_9BACT</name>
<gene>
    <name evidence="2" type="ORF">SAMN05444412_1561</name>
</gene>